<evidence type="ECO:0000256" key="7">
    <source>
        <dbReference type="ARBA" id="ARBA00023180"/>
    </source>
</evidence>
<accession>A0A2T7NI53</accession>
<dbReference type="OrthoDB" id="541052at2759"/>
<evidence type="ECO:0000256" key="9">
    <source>
        <dbReference type="ARBA" id="ARBA00049246"/>
    </source>
</evidence>
<comment type="catalytic activity">
    <reaction evidence="8">
        <text>L-seryl-[EGF-like domain protein] + UDP-alpha-D-xylose = 3-O-(beta-D-xylosyl)-L-seryl-[EGF-like domain protein] + UDP + H(+)</text>
        <dbReference type="Rhea" id="RHEA:62016"/>
        <dbReference type="Rhea" id="RHEA-COMP:16010"/>
        <dbReference type="Rhea" id="RHEA-COMP:16011"/>
        <dbReference type="ChEBI" id="CHEBI:15378"/>
        <dbReference type="ChEBI" id="CHEBI:29999"/>
        <dbReference type="ChEBI" id="CHEBI:57632"/>
        <dbReference type="ChEBI" id="CHEBI:58223"/>
        <dbReference type="ChEBI" id="CHEBI:132085"/>
    </reaction>
</comment>
<dbReference type="InterPro" id="IPR001298">
    <property type="entry name" value="Filamin/ABP280_rpt"/>
</dbReference>
<comment type="similarity">
    <text evidence="2">Belongs to the KDELC family.</text>
</comment>
<dbReference type="SMART" id="SM00557">
    <property type="entry name" value="IG_FLMN"/>
    <property type="match status" value="1"/>
</dbReference>
<keyword evidence="4" id="KW-0808">Transferase</keyword>
<evidence type="ECO:0000256" key="3">
    <source>
        <dbReference type="ARBA" id="ARBA00022676"/>
    </source>
</evidence>
<dbReference type="PROSITE" id="PS50194">
    <property type="entry name" value="FILAMIN_REPEAT"/>
    <property type="match status" value="1"/>
</dbReference>
<evidence type="ECO:0000256" key="8">
    <source>
        <dbReference type="ARBA" id="ARBA00047553"/>
    </source>
</evidence>
<keyword evidence="3" id="KW-0328">Glycosyltransferase</keyword>
<feature type="repeat" description="Filamin" evidence="10">
    <location>
        <begin position="31"/>
        <end position="138"/>
    </location>
</feature>
<dbReference type="Gene3D" id="2.60.40.10">
    <property type="entry name" value="Immunoglobulins"/>
    <property type="match status" value="1"/>
</dbReference>
<dbReference type="PANTHER" id="PTHR12203">
    <property type="entry name" value="KDEL LYS-ASP-GLU-LEU CONTAINING - RELATED"/>
    <property type="match status" value="1"/>
</dbReference>
<protein>
    <recommendedName>
        <fullName evidence="12">Glycosyl transferase CAP10 domain-containing protein</fullName>
    </recommendedName>
</protein>
<dbReference type="AlphaFoldDB" id="A0A2T7NI53"/>
<sequence>MRVNLLLVFSENFFATVCVVCYALLLPFAETAQIDPKRCLVWGPGLKVHVNLPVRYFYIQIVDTSGNNITESIGENPFKVSIHQRDDQERVRMRVDVLDRHDGVYIVRLRSYASSLDTDIHIWYNGQAVGKSPYHLPGTIYQEQCYCPCPSLSFWYEQLECPDHYQQIEDDLSPFSNIDMDVVAQEIVTRFSDQGRHSLCHYKIINNKVYRKTYGTIIDFKIFVDAILLSLVRKVKLADVEFFVNLGDWPLETRHPKDGGVPILSWCGSDSTYDIVLPTYDITEATLEMLGRVSLDMLSVQANTGPTWENKSNVAFWRGRDSCRERLQLVEMSRKHPDMIDAALTNMFFFPKDENKYGQIVKPVSFFDFFKSKYQINIDGTVAAYRFPYLIAGDSVVLKQESEYYEHFYKRLLPWKHYIPFKRDLSDLLQKIKWAQSHDREARQIAINAQEFARENLMPPEVFCYHAKVLEALSQRLKHKPQGTEGFEHIEQPTHSLESQCVCDRSVQDQYFKLQGKDAKQEL</sequence>
<evidence type="ECO:0000256" key="1">
    <source>
        <dbReference type="ARBA" id="ARBA00004922"/>
    </source>
</evidence>
<dbReference type="PANTHER" id="PTHR12203:SF122">
    <property type="entry name" value="GLYCOSYL TRANSFERASE CAP10 DOMAIN-CONTAINING PROTEIN"/>
    <property type="match status" value="1"/>
</dbReference>
<dbReference type="InterPro" id="IPR017868">
    <property type="entry name" value="Filamin/ABP280_repeat-like"/>
</dbReference>
<dbReference type="EMBL" id="PZQS01000012">
    <property type="protein sequence ID" value="PVD20835.1"/>
    <property type="molecule type" value="Genomic_DNA"/>
</dbReference>
<dbReference type="InterPro" id="IPR014756">
    <property type="entry name" value="Ig_E-set"/>
</dbReference>
<evidence type="ECO:0000256" key="6">
    <source>
        <dbReference type="ARBA" id="ARBA00022824"/>
    </source>
</evidence>
<evidence type="ECO:0000259" key="12">
    <source>
        <dbReference type="SMART" id="SM00672"/>
    </source>
</evidence>
<feature type="transmembrane region" description="Helical" evidence="11">
    <location>
        <begin position="12"/>
        <end position="29"/>
    </location>
</feature>
<keyword evidence="11" id="KW-0812">Transmembrane</keyword>
<dbReference type="Proteomes" id="UP000245119">
    <property type="component" value="Linkage Group LG12"/>
</dbReference>
<proteinExistence type="inferred from homology"/>
<evidence type="ECO:0000256" key="4">
    <source>
        <dbReference type="ARBA" id="ARBA00022679"/>
    </source>
</evidence>
<dbReference type="Pfam" id="PF00630">
    <property type="entry name" value="Filamin"/>
    <property type="match status" value="1"/>
</dbReference>
<dbReference type="Pfam" id="PF05686">
    <property type="entry name" value="Glyco_transf_90"/>
    <property type="match status" value="1"/>
</dbReference>
<keyword evidence="11" id="KW-1133">Transmembrane helix</keyword>
<organism evidence="13 14">
    <name type="scientific">Pomacea canaliculata</name>
    <name type="common">Golden apple snail</name>
    <dbReference type="NCBI Taxonomy" id="400727"/>
    <lineage>
        <taxon>Eukaryota</taxon>
        <taxon>Metazoa</taxon>
        <taxon>Spiralia</taxon>
        <taxon>Lophotrochozoa</taxon>
        <taxon>Mollusca</taxon>
        <taxon>Gastropoda</taxon>
        <taxon>Caenogastropoda</taxon>
        <taxon>Architaenioglossa</taxon>
        <taxon>Ampullarioidea</taxon>
        <taxon>Ampullariidae</taxon>
        <taxon>Pomacea</taxon>
    </lineage>
</organism>
<keyword evidence="6" id="KW-0256">Endoplasmic reticulum</keyword>
<evidence type="ECO:0000256" key="2">
    <source>
        <dbReference type="ARBA" id="ARBA00006063"/>
    </source>
</evidence>
<dbReference type="SUPFAM" id="SSF81296">
    <property type="entry name" value="E set domains"/>
    <property type="match status" value="1"/>
</dbReference>
<evidence type="ECO:0000313" key="13">
    <source>
        <dbReference type="EMBL" id="PVD20835.1"/>
    </source>
</evidence>
<feature type="domain" description="Glycosyl transferase CAP10" evidence="12">
    <location>
        <begin position="236"/>
        <end position="478"/>
    </location>
</feature>
<reference evidence="13 14" key="1">
    <citation type="submission" date="2018-04" db="EMBL/GenBank/DDBJ databases">
        <title>The genome of golden apple snail Pomacea canaliculata provides insight into stress tolerance and invasive adaptation.</title>
        <authorList>
            <person name="Liu C."/>
            <person name="Liu B."/>
            <person name="Ren Y."/>
            <person name="Zhang Y."/>
            <person name="Wang H."/>
            <person name="Li S."/>
            <person name="Jiang F."/>
            <person name="Yin L."/>
            <person name="Zhang G."/>
            <person name="Qian W."/>
            <person name="Fan W."/>
        </authorList>
    </citation>
    <scope>NUCLEOTIDE SEQUENCE [LARGE SCALE GENOMIC DNA]</scope>
    <source>
        <strain evidence="13">SZHN2017</strain>
        <tissue evidence="13">Muscle</tissue>
    </source>
</reference>
<keyword evidence="7" id="KW-0325">Glycoprotein</keyword>
<dbReference type="GO" id="GO:0012505">
    <property type="term" value="C:endomembrane system"/>
    <property type="evidence" value="ECO:0007669"/>
    <property type="project" value="TreeGrafter"/>
</dbReference>
<evidence type="ECO:0000256" key="10">
    <source>
        <dbReference type="PROSITE-ProRule" id="PRU00087"/>
    </source>
</evidence>
<comment type="pathway">
    <text evidence="1">Protein modification; protein glycosylation.</text>
</comment>
<dbReference type="GO" id="GO:0046527">
    <property type="term" value="F:glucosyltransferase activity"/>
    <property type="evidence" value="ECO:0007669"/>
    <property type="project" value="TreeGrafter"/>
</dbReference>
<dbReference type="InterPro" id="IPR006598">
    <property type="entry name" value="CAP10"/>
</dbReference>
<dbReference type="InterPro" id="IPR051091">
    <property type="entry name" value="O-Glucosyltr/Glycosyltrsf_90"/>
</dbReference>
<dbReference type="FunFam" id="2.60.40.10:FF:000419">
    <property type="entry name" value="KDEL (Lys-Asp-Glu-Leu) containing 1"/>
    <property type="match status" value="1"/>
</dbReference>
<name>A0A2T7NI53_POMCA</name>
<dbReference type="SMART" id="SM00672">
    <property type="entry name" value="CAP10"/>
    <property type="match status" value="1"/>
</dbReference>
<evidence type="ECO:0000313" key="14">
    <source>
        <dbReference type="Proteomes" id="UP000245119"/>
    </source>
</evidence>
<comment type="catalytic activity">
    <reaction evidence="9">
        <text>L-seryl-[EGF-like domain protein] + UDP-alpha-D-glucose = 3-O-(beta-D-glucosyl)-L-seryl-[EGF-like domain protein] + UDP + H(+)</text>
        <dbReference type="Rhea" id="RHEA:58116"/>
        <dbReference type="Rhea" id="RHEA-COMP:14610"/>
        <dbReference type="Rhea" id="RHEA-COMP:16010"/>
        <dbReference type="ChEBI" id="CHEBI:15378"/>
        <dbReference type="ChEBI" id="CHEBI:29999"/>
        <dbReference type="ChEBI" id="CHEBI:58223"/>
        <dbReference type="ChEBI" id="CHEBI:58885"/>
        <dbReference type="ChEBI" id="CHEBI:140576"/>
    </reaction>
</comment>
<comment type="caution">
    <text evidence="13">The sequence shown here is derived from an EMBL/GenBank/DDBJ whole genome shotgun (WGS) entry which is preliminary data.</text>
</comment>
<keyword evidence="11" id="KW-0472">Membrane</keyword>
<evidence type="ECO:0000256" key="11">
    <source>
        <dbReference type="SAM" id="Phobius"/>
    </source>
</evidence>
<evidence type="ECO:0000256" key="5">
    <source>
        <dbReference type="ARBA" id="ARBA00022729"/>
    </source>
</evidence>
<dbReference type="InterPro" id="IPR013783">
    <property type="entry name" value="Ig-like_fold"/>
</dbReference>
<keyword evidence="14" id="KW-1185">Reference proteome</keyword>
<gene>
    <name evidence="13" type="ORF">C0Q70_18996</name>
</gene>
<keyword evidence="5" id="KW-0732">Signal</keyword>